<dbReference type="RefSeq" id="WP_105042626.1">
    <property type="nucleotide sequence ID" value="NZ_MQWA01000001.1"/>
</dbReference>
<protein>
    <recommendedName>
        <fullName evidence="4">Alpha-galactosidase</fullName>
    </recommendedName>
</protein>
<dbReference type="InterPro" id="IPR017853">
    <property type="entry name" value="GH"/>
</dbReference>
<proteinExistence type="predicted"/>
<feature type="chain" id="PRO_5015671053" description="Alpha-galactosidase" evidence="1">
    <location>
        <begin position="19"/>
        <end position="792"/>
    </location>
</feature>
<evidence type="ECO:0000313" key="2">
    <source>
        <dbReference type="EMBL" id="PQJ28120.1"/>
    </source>
</evidence>
<dbReference type="Proteomes" id="UP000239907">
    <property type="component" value="Unassembled WGS sequence"/>
</dbReference>
<evidence type="ECO:0000256" key="1">
    <source>
        <dbReference type="SAM" id="SignalP"/>
    </source>
</evidence>
<gene>
    <name evidence="2" type="ORF">BSZ32_06130</name>
</gene>
<dbReference type="SUPFAM" id="SSF51445">
    <property type="entry name" value="(Trans)glycosidases"/>
    <property type="match status" value="1"/>
</dbReference>
<evidence type="ECO:0008006" key="4">
    <source>
        <dbReference type="Google" id="ProtNLM"/>
    </source>
</evidence>
<reference evidence="2 3" key="1">
    <citation type="submission" date="2016-12" db="EMBL/GenBank/DDBJ databases">
        <title>Study of bacterial adaptation to deep sea.</title>
        <authorList>
            <person name="Song J."/>
            <person name="Yoshizawa S."/>
            <person name="Kogure K."/>
        </authorList>
    </citation>
    <scope>NUCLEOTIDE SEQUENCE [LARGE SCALE GENOMIC DNA]</scope>
    <source>
        <strain evidence="2 3">SAORIC-165</strain>
    </source>
</reference>
<keyword evidence="1" id="KW-0732">Signal</keyword>
<organism evidence="2 3">
    <name type="scientific">Rubritalea profundi</name>
    <dbReference type="NCBI Taxonomy" id="1658618"/>
    <lineage>
        <taxon>Bacteria</taxon>
        <taxon>Pseudomonadati</taxon>
        <taxon>Verrucomicrobiota</taxon>
        <taxon>Verrucomicrobiia</taxon>
        <taxon>Verrucomicrobiales</taxon>
        <taxon>Rubritaleaceae</taxon>
        <taxon>Rubritalea</taxon>
    </lineage>
</organism>
<keyword evidence="3" id="KW-1185">Reference proteome</keyword>
<dbReference type="EMBL" id="MQWA01000001">
    <property type="protein sequence ID" value="PQJ28120.1"/>
    <property type="molecule type" value="Genomic_DNA"/>
</dbReference>
<accession>A0A2S7U0L9</accession>
<evidence type="ECO:0000313" key="3">
    <source>
        <dbReference type="Proteomes" id="UP000239907"/>
    </source>
</evidence>
<comment type="caution">
    <text evidence="2">The sequence shown here is derived from an EMBL/GenBank/DDBJ whole genome shotgun (WGS) entry which is preliminary data.</text>
</comment>
<dbReference type="InterPro" id="IPR013785">
    <property type="entry name" value="Aldolase_TIM"/>
</dbReference>
<dbReference type="Gene3D" id="3.20.20.70">
    <property type="entry name" value="Aldolase class I"/>
    <property type="match status" value="1"/>
</dbReference>
<sequence>MKFHTLLITVLLTAAAQAVEVSEKGNLISIENKSLRLAYDMKSGTYSGTDLNSSITVFSEARFTVDESGWRENDAPTRKWTSSKIDDKFGKGQKLSITEKPNAGYRLTKTFHISVYDNLPYAVLGFSVTNHQPLLARIGRIGVIDNAKFLPGKKLTNPQVLRGGAGAEKNRVENQLEIDAHNNLLVTGKVDGKRQSLVVGGLKYRDFLRRIQLNYRNRGKLTVTIEDPQGKRLAPGDTYHGVDTVFLDFSTVDPFTSLERYGLAMRTANNANPNPYDFPTLCGWLVSSGYGEGRHINDSKELVGQMELAKKSGILNYTPVGIRLEPDYYCNQNHGDTQQGWWDDKHWAQYKSLVSPYETFGKFCGKLHQLGGVPFTYIQTNMPSNDFAIAHPEWMLNNDISRIHAEHRHHMPFVKFDFTDPGFQAHTLAMWTRLGKQGLEGIKFDYPESGWCLNGGFEDKSHTTTTAYRKIFELCREGLGKKAYIHERNLGEYGTPMLDVTAGIVDLQRVWGDSSHFEPEMASRMGLRWYKNRSVFGYYPDGKSFKKMDTDARRTMLGFVGLVSGRLELGTSFGSMKPEEQHDLTRLYPVLKGTQSFRPVDMLLEGRKDPSVYVYRVNSDWSQIILCNNGDSQQSVTAPISGNQADTGSLGHDSNASYYLYDFWNDKFLGEMKGSQTISIPLKPLQALTYSLHQKKDHPQFLSTNRHIMQGLLDLDEVKWDQKTMTYSGVAKVVGGEPFVITLANNNHTSTGTKASTGKANITSADNGLSRLTLISDKNADIKWSVSWSKAK</sequence>
<dbReference type="AlphaFoldDB" id="A0A2S7U0L9"/>
<dbReference type="OrthoDB" id="9758822at2"/>
<feature type="signal peptide" evidence="1">
    <location>
        <begin position="1"/>
        <end position="18"/>
    </location>
</feature>
<name>A0A2S7U0L9_9BACT</name>